<dbReference type="Gene3D" id="3.40.50.12780">
    <property type="entry name" value="N-terminal domain of ligase-like"/>
    <property type="match status" value="1"/>
</dbReference>
<evidence type="ECO:0000313" key="6">
    <source>
        <dbReference type="Proteomes" id="UP000000495"/>
    </source>
</evidence>
<evidence type="ECO:0000256" key="2">
    <source>
        <dbReference type="ARBA" id="ARBA00022598"/>
    </source>
</evidence>
<dbReference type="SUPFAM" id="SSF56801">
    <property type="entry name" value="Acetyl-CoA synthetase-like"/>
    <property type="match status" value="1"/>
</dbReference>
<sequence>MTTDFLFLFDQTVSKDAFEEDVRKHKALFGHHTTILIRTSNVRSLFAAIIAARDLQIALYVCPLIVLDFQIQKLLHEWPISLYLSEDNSIEFSQNVGTPSEPRLGIFTSGTLGEPKIALHKWEAIQTPSHFVPSYLHKKSWLLSYAPWSYAGLQVFFAALNSQGSLYYDDNHFEQIAEGILKHQISIISATPTFWRMLISTWPSHITPPKLLQATLGGEIVDQQTIDLVGAFFHPQRLTHIYASTETGSAIVVSDRDAGFPTSFLNQGEKSGAQLRINAENELEVLAPHGMEGYLSAPNIHNTWIPTGDLVEIKQDRVYFVGRKDGRINSGGRKVSPEEIEQAINSLKDVEDSLVYARKSPIVGSLIVADIKMRHSKIFDPAAIKQELKKILEDYKIPHLIRRVDHFAISSNGKKIRDLL</sequence>
<dbReference type="STRING" id="765952.PUV_07750"/>
<dbReference type="EMBL" id="FR872580">
    <property type="protein sequence ID" value="CCB85725.1"/>
    <property type="molecule type" value="Genomic_DNA"/>
</dbReference>
<dbReference type="eggNOG" id="COG0318">
    <property type="taxonomic scope" value="Bacteria"/>
</dbReference>
<gene>
    <name evidence="5" type="ordered locus">PUV_07750</name>
</gene>
<keyword evidence="6" id="KW-1185">Reference proteome</keyword>
<organism evidence="5 6">
    <name type="scientific">Parachlamydia acanthamoebae (strain UV7)</name>
    <dbReference type="NCBI Taxonomy" id="765952"/>
    <lineage>
        <taxon>Bacteria</taxon>
        <taxon>Pseudomonadati</taxon>
        <taxon>Chlamydiota</taxon>
        <taxon>Chlamydiia</taxon>
        <taxon>Parachlamydiales</taxon>
        <taxon>Parachlamydiaceae</taxon>
        <taxon>Parachlamydia</taxon>
    </lineage>
</organism>
<evidence type="ECO:0000313" key="5">
    <source>
        <dbReference type="EMBL" id="CCB85725.1"/>
    </source>
</evidence>
<dbReference type="KEGG" id="puv:PUV_07750"/>
<dbReference type="Proteomes" id="UP000000495">
    <property type="component" value="Chromosome"/>
</dbReference>
<dbReference type="GO" id="GO:0031956">
    <property type="term" value="F:medium-chain fatty acid-CoA ligase activity"/>
    <property type="evidence" value="ECO:0007669"/>
    <property type="project" value="TreeGrafter"/>
</dbReference>
<evidence type="ECO:0000259" key="4">
    <source>
        <dbReference type="Pfam" id="PF13193"/>
    </source>
</evidence>
<evidence type="ECO:0008006" key="7">
    <source>
        <dbReference type="Google" id="ProtNLM"/>
    </source>
</evidence>
<dbReference type="AlphaFoldDB" id="F8KXZ0"/>
<evidence type="ECO:0000259" key="3">
    <source>
        <dbReference type="Pfam" id="PF00501"/>
    </source>
</evidence>
<dbReference type="InterPro" id="IPR042099">
    <property type="entry name" value="ANL_N_sf"/>
</dbReference>
<reference evidence="5 6" key="2">
    <citation type="journal article" date="2011" name="Mol. Biol. Evol.">
        <title>Unity in variety--the pan-genome of the Chlamydiae.</title>
        <authorList>
            <person name="Collingro A."/>
            <person name="Tischler P."/>
            <person name="Weinmaier T."/>
            <person name="Penz T."/>
            <person name="Heinz E."/>
            <person name="Brunham R.C."/>
            <person name="Read T.D."/>
            <person name="Bavoil P.M."/>
            <person name="Sachse K."/>
            <person name="Kahane S."/>
            <person name="Friedman M.G."/>
            <person name="Rattei T."/>
            <person name="Myers G.S."/>
            <person name="Horn M."/>
        </authorList>
    </citation>
    <scope>NUCLEOTIDE SEQUENCE [LARGE SCALE GENOMIC DNA]</scope>
    <source>
        <strain evidence="6">UV7</strain>
    </source>
</reference>
<dbReference type="InterPro" id="IPR045851">
    <property type="entry name" value="AMP-bd_C_sf"/>
</dbReference>
<feature type="domain" description="AMP-binding enzyme C-terminal" evidence="4">
    <location>
        <begin position="339"/>
        <end position="414"/>
    </location>
</feature>
<dbReference type="InterPro" id="IPR000873">
    <property type="entry name" value="AMP-dep_synth/lig_dom"/>
</dbReference>
<reference key="1">
    <citation type="journal article" date="2011" name="Mol. Biol. Evol.">
        <title>Unity in variety -- the pan-genome of the Chlamydiae.</title>
        <authorList>
            <person name="Collingro A."/>
            <person name="Tischler P."/>
            <person name="Weinmaier T."/>
            <person name="Penz T."/>
            <person name="Heinz E."/>
            <person name="Brunham R.C."/>
            <person name="Read T.D."/>
            <person name="Bavoil P.M."/>
            <person name="Sachse K."/>
            <person name="Kahane S."/>
            <person name="Friedman M.G."/>
            <person name="Rattei T."/>
            <person name="Myers G.S.A."/>
            <person name="Horn M."/>
        </authorList>
    </citation>
    <scope>NUCLEOTIDE SEQUENCE</scope>
    <source>
        <strain>UV7</strain>
    </source>
</reference>
<feature type="domain" description="AMP-dependent synthetase/ligase" evidence="3">
    <location>
        <begin position="96"/>
        <end position="287"/>
    </location>
</feature>
<comment type="similarity">
    <text evidence="1">Belongs to the ATP-dependent AMP-binding enzyme family.</text>
</comment>
<dbReference type="Pfam" id="PF13193">
    <property type="entry name" value="AMP-binding_C"/>
    <property type="match status" value="1"/>
</dbReference>
<dbReference type="HOGENOM" id="CLU_000022_59_13_0"/>
<dbReference type="PANTHER" id="PTHR43201:SF5">
    <property type="entry name" value="MEDIUM-CHAIN ACYL-COA LIGASE ACSF2, MITOCHONDRIAL"/>
    <property type="match status" value="1"/>
</dbReference>
<keyword evidence="2" id="KW-0436">Ligase</keyword>
<dbReference type="Pfam" id="PF00501">
    <property type="entry name" value="AMP-binding"/>
    <property type="match status" value="1"/>
</dbReference>
<dbReference type="PANTHER" id="PTHR43201">
    <property type="entry name" value="ACYL-COA SYNTHETASE"/>
    <property type="match status" value="1"/>
</dbReference>
<protein>
    <recommendedName>
        <fullName evidence="7">AMP-dependent synthetase/ligase domain-containing protein</fullName>
    </recommendedName>
</protein>
<dbReference type="RefSeq" id="WP_013924565.1">
    <property type="nucleotide sequence ID" value="NC_015702.1"/>
</dbReference>
<name>F8KXZ0_PARAV</name>
<proteinExistence type="inferred from homology"/>
<dbReference type="GO" id="GO:0006631">
    <property type="term" value="P:fatty acid metabolic process"/>
    <property type="evidence" value="ECO:0007669"/>
    <property type="project" value="TreeGrafter"/>
</dbReference>
<dbReference type="Gene3D" id="3.30.300.30">
    <property type="match status" value="1"/>
</dbReference>
<evidence type="ECO:0000256" key="1">
    <source>
        <dbReference type="ARBA" id="ARBA00006432"/>
    </source>
</evidence>
<dbReference type="InterPro" id="IPR025110">
    <property type="entry name" value="AMP-bd_C"/>
</dbReference>
<accession>F8KXZ0</accession>
<dbReference type="OrthoDB" id="9803968at2"/>